<dbReference type="Proteomes" id="UP001243330">
    <property type="component" value="Unassembled WGS sequence"/>
</dbReference>
<dbReference type="FunFam" id="3.50.7.10:FF:000005">
    <property type="entry name" value="T-complex protein 1 subunit gamma"/>
    <property type="match status" value="1"/>
</dbReference>
<dbReference type="PRINTS" id="PR00304">
    <property type="entry name" value="TCOMPLEXTCP1"/>
</dbReference>
<comment type="subcellular location">
    <subcellularLocation>
        <location evidence="1">Cytoplasm</location>
    </subcellularLocation>
</comment>
<evidence type="ECO:0000313" key="12">
    <source>
        <dbReference type="EMBL" id="KAK1842458.1"/>
    </source>
</evidence>
<evidence type="ECO:0000256" key="11">
    <source>
        <dbReference type="SAM" id="MobiDB-lite"/>
    </source>
</evidence>
<dbReference type="SUPFAM" id="SSF52029">
    <property type="entry name" value="GroEL apical domain-like"/>
    <property type="match status" value="1"/>
</dbReference>
<dbReference type="InterPro" id="IPR017998">
    <property type="entry name" value="Chaperone_TCP-1"/>
</dbReference>
<dbReference type="InterPro" id="IPR002423">
    <property type="entry name" value="Cpn60/GroEL/TCP-1"/>
</dbReference>
<dbReference type="NCBIfam" id="NF041083">
    <property type="entry name" value="thermosome_beta"/>
    <property type="match status" value="1"/>
</dbReference>
<evidence type="ECO:0000256" key="1">
    <source>
        <dbReference type="ARBA" id="ARBA00004496"/>
    </source>
</evidence>
<sequence>MSNFVPSASVREKLLLGIKIGSQRRAKFEALHREDKNYYKNESPNDVIAIDNIRSTDWTLEIPYDLHQEAVGASATQQVVSMGLENQPTVYDDRGKLGPDKREMRVKWLRHHQARLPFVVRRLKAALGAFNETTYSIQGMTSLRRAGQVMNVEWRQGPRGRQMSMNFSAFQERSKETNGYRRRTIHSIHFQKEDNAQHKDFGPPLDAGNAQQHQENLSTEMYFGHEENHPMAMHDIEITDATGKNRRWLCIEISRPLVQSDGPVPLDLDPMPLSTIKIAVPVDKVTVMPNPWQHQMIRDIAPDQAAVPRLGDFSNSSCGSYNVPGESARLRLKLSKDGIPIFVTQSKVDQIPGHQIVEDFLMTDKVPGLPWKETDRRAKAGTKVKRKGEFWERVGQAAQENRLQWISLQQAMARDSCLVDIIFRDEWIDVPPRIAAQDLSRDPSFAQVPAQIPRHIRARPSVQPTGRYPSPASYRPGNTNSGERQTGRKAQMSNIAAAKTVADIIRSCLGPKAMLKMLLDPMGGIVLTNDGHAILREIEVSHPAAKSMIELSRTQDEEVGDGTTTVIIMAGEILAQSLPQLERNIHPVQIIAAFRRALKDALEIIDDISLPIDVNDDKAMRGLISSSIGTKFVSRWSDLMCDLALKAVRTVTWEAGNGKTEVDIKRYARVEKVPGGEIEDSRVLDGVMLNKDITHPKMRRRIENPRIVLLDCPLEYKKGESQTNIEISKEEDWNRILQIEEEQVKAMCEAVLALKPDLVITEKGVSDLAQHYFVKANVTALRRVRKTDNNRIARATGATIVNRVDDLQDSDVGTLCGLFEIEKIGDEYFTFLTKCQNPKACTVLLRGPSKDVLNEIERNLQDAMGVARNVMFNPRLAPGGGATEMAVSVRLSQLAKGVEGVQQWPYKAVADALEVIPRTLVQNAGASPVRVLTDLRAKHAEGKHSWGINGDSGVIADMKEYGVWEPEAIKLQSIKTAVEAACLLLRVDDICSARKAAQVGNGLHGGGDE</sequence>
<dbReference type="GO" id="GO:0016887">
    <property type="term" value="F:ATP hydrolysis activity"/>
    <property type="evidence" value="ECO:0007669"/>
    <property type="project" value="InterPro"/>
</dbReference>
<dbReference type="GO" id="GO:0051082">
    <property type="term" value="F:unfolded protein binding"/>
    <property type="evidence" value="ECO:0007669"/>
    <property type="project" value="InterPro"/>
</dbReference>
<dbReference type="InterPro" id="IPR027413">
    <property type="entry name" value="GROEL-like_equatorial_sf"/>
</dbReference>
<dbReference type="NCBIfam" id="TIGR02344">
    <property type="entry name" value="chap_CCT_gamma"/>
    <property type="match status" value="1"/>
</dbReference>
<dbReference type="SUPFAM" id="SSF54849">
    <property type="entry name" value="GroEL-intermediate domain like"/>
    <property type="match status" value="1"/>
</dbReference>
<dbReference type="Gene3D" id="3.30.260.10">
    <property type="entry name" value="TCP-1-like chaperonin intermediate domain"/>
    <property type="match status" value="1"/>
</dbReference>
<dbReference type="InterPro" id="IPR002194">
    <property type="entry name" value="Chaperonin_TCP-1_CS"/>
</dbReference>
<keyword evidence="8 9" id="KW-0143">Chaperone</keyword>
<dbReference type="Pfam" id="PF00118">
    <property type="entry name" value="Cpn60_TCP1"/>
    <property type="match status" value="1"/>
</dbReference>
<dbReference type="InterPro" id="IPR054827">
    <property type="entry name" value="thermosome_alpha"/>
</dbReference>
<dbReference type="Gene3D" id="1.10.560.10">
    <property type="entry name" value="GroEL-like equatorial domain"/>
    <property type="match status" value="1"/>
</dbReference>
<comment type="subunit">
    <text evidence="3">Heterooligomeric complex of about 850 to 900 kDa that forms two stacked rings, 12 to 16 nm in diameter.</text>
</comment>
<dbReference type="CDD" id="cd03337">
    <property type="entry name" value="TCP1_gamma"/>
    <property type="match status" value="1"/>
</dbReference>
<evidence type="ECO:0000256" key="9">
    <source>
        <dbReference type="RuleBase" id="RU004187"/>
    </source>
</evidence>
<dbReference type="GO" id="GO:0140662">
    <property type="term" value="F:ATP-dependent protein folding chaperone"/>
    <property type="evidence" value="ECO:0007669"/>
    <property type="project" value="InterPro"/>
</dbReference>
<evidence type="ECO:0000256" key="5">
    <source>
        <dbReference type="ARBA" id="ARBA00022490"/>
    </source>
</evidence>
<keyword evidence="6 9" id="KW-0547">Nucleotide-binding</keyword>
<dbReference type="InterPro" id="IPR053374">
    <property type="entry name" value="TCP-1_chaperonin"/>
</dbReference>
<dbReference type="FunFam" id="3.30.260.10:FF:000023">
    <property type="entry name" value="T-complex protein 1 subunit gamma"/>
    <property type="match status" value="1"/>
</dbReference>
<evidence type="ECO:0000256" key="2">
    <source>
        <dbReference type="ARBA" id="ARBA00008020"/>
    </source>
</evidence>
<proteinExistence type="inferred from homology"/>
<dbReference type="EMBL" id="JAQOWY010000412">
    <property type="protein sequence ID" value="KAK1842458.1"/>
    <property type="molecule type" value="Genomic_DNA"/>
</dbReference>
<feature type="region of interest" description="Disordered" evidence="11">
    <location>
        <begin position="454"/>
        <end position="491"/>
    </location>
</feature>
<evidence type="ECO:0000256" key="7">
    <source>
        <dbReference type="ARBA" id="ARBA00022840"/>
    </source>
</evidence>
<dbReference type="InterPro" id="IPR012719">
    <property type="entry name" value="Chap_CCT_gamma"/>
</dbReference>
<dbReference type="GO" id="GO:0005524">
    <property type="term" value="F:ATP binding"/>
    <property type="evidence" value="ECO:0007669"/>
    <property type="project" value="UniProtKB-KW"/>
</dbReference>
<protein>
    <recommendedName>
        <fullName evidence="4 10">T-complex protein 1 subunit gamma</fullName>
    </recommendedName>
</protein>
<dbReference type="SUPFAM" id="SSF48592">
    <property type="entry name" value="GroEL equatorial domain-like"/>
    <property type="match status" value="1"/>
</dbReference>
<evidence type="ECO:0000256" key="10">
    <source>
        <dbReference type="RuleBase" id="RU004191"/>
    </source>
</evidence>
<dbReference type="PANTHER" id="PTHR11353">
    <property type="entry name" value="CHAPERONIN"/>
    <property type="match status" value="1"/>
</dbReference>
<evidence type="ECO:0000313" key="13">
    <source>
        <dbReference type="Proteomes" id="UP001243330"/>
    </source>
</evidence>
<dbReference type="PROSITE" id="PS00751">
    <property type="entry name" value="TCP1_2"/>
    <property type="match status" value="1"/>
</dbReference>
<evidence type="ECO:0000256" key="3">
    <source>
        <dbReference type="ARBA" id="ARBA00011531"/>
    </source>
</evidence>
<dbReference type="AlphaFoldDB" id="A0AAD9A6L8"/>
<keyword evidence="7 9" id="KW-0067">ATP-binding</keyword>
<accession>A0AAD9A6L8</accession>
<keyword evidence="5" id="KW-0963">Cytoplasm</keyword>
<dbReference type="NCBIfam" id="NF041082">
    <property type="entry name" value="thermosome_alpha"/>
    <property type="match status" value="1"/>
</dbReference>
<evidence type="ECO:0000256" key="6">
    <source>
        <dbReference type="ARBA" id="ARBA00022741"/>
    </source>
</evidence>
<keyword evidence="13" id="KW-1185">Reference proteome</keyword>
<evidence type="ECO:0000256" key="8">
    <source>
        <dbReference type="ARBA" id="ARBA00023186"/>
    </source>
</evidence>
<reference evidence="12" key="1">
    <citation type="submission" date="2023-01" db="EMBL/GenBank/DDBJ databases">
        <title>Colletotrichum chrysophilum M932 genome sequence.</title>
        <authorList>
            <person name="Baroncelli R."/>
        </authorList>
    </citation>
    <scope>NUCLEOTIDE SEQUENCE</scope>
    <source>
        <strain evidence="12">M932</strain>
    </source>
</reference>
<comment type="caution">
    <text evidence="12">The sequence shown here is derived from an EMBL/GenBank/DDBJ whole genome shotgun (WGS) entry which is preliminary data.</text>
</comment>
<gene>
    <name evidence="12" type="ORF">CCHR01_14909</name>
</gene>
<dbReference type="InterPro" id="IPR027409">
    <property type="entry name" value="GroEL-like_apical_dom_sf"/>
</dbReference>
<dbReference type="InterPro" id="IPR027410">
    <property type="entry name" value="TCP-1-like_intermed_sf"/>
</dbReference>
<name>A0AAD9A6L8_9PEZI</name>
<dbReference type="GO" id="GO:0005832">
    <property type="term" value="C:chaperonin-containing T-complex"/>
    <property type="evidence" value="ECO:0007669"/>
    <property type="project" value="UniProtKB-ARBA"/>
</dbReference>
<dbReference type="FunFam" id="1.10.560.10:FF:000037">
    <property type="entry name" value="T-complex protein 1 subunit gamma"/>
    <property type="match status" value="1"/>
</dbReference>
<dbReference type="PROSITE" id="PS00995">
    <property type="entry name" value="TCP1_3"/>
    <property type="match status" value="1"/>
</dbReference>
<dbReference type="Gene3D" id="3.50.7.10">
    <property type="entry name" value="GroEL"/>
    <property type="match status" value="1"/>
</dbReference>
<dbReference type="PROSITE" id="PS00750">
    <property type="entry name" value="TCP1_1"/>
    <property type="match status" value="1"/>
</dbReference>
<organism evidence="12 13">
    <name type="scientific">Colletotrichum chrysophilum</name>
    <dbReference type="NCBI Taxonomy" id="1836956"/>
    <lineage>
        <taxon>Eukaryota</taxon>
        <taxon>Fungi</taxon>
        <taxon>Dikarya</taxon>
        <taxon>Ascomycota</taxon>
        <taxon>Pezizomycotina</taxon>
        <taxon>Sordariomycetes</taxon>
        <taxon>Hypocreomycetidae</taxon>
        <taxon>Glomerellales</taxon>
        <taxon>Glomerellaceae</taxon>
        <taxon>Colletotrichum</taxon>
        <taxon>Colletotrichum gloeosporioides species complex</taxon>
    </lineage>
</organism>
<evidence type="ECO:0000256" key="4">
    <source>
        <dbReference type="ARBA" id="ARBA00017187"/>
    </source>
</evidence>
<comment type="similarity">
    <text evidence="2 9">Belongs to the TCP-1 chaperonin family.</text>
</comment>